<dbReference type="EMBL" id="QEWR01000002">
    <property type="protein sequence ID" value="PWD84113.1"/>
    <property type="molecule type" value="Genomic_DNA"/>
</dbReference>
<dbReference type="PANTHER" id="PTHR11014">
    <property type="entry name" value="PEPTIDASE M20 FAMILY MEMBER"/>
    <property type="match status" value="1"/>
</dbReference>
<keyword evidence="1 4" id="KW-0378">Hydrolase</keyword>
<evidence type="ECO:0000313" key="4">
    <source>
        <dbReference type="EMBL" id="PWD84113.1"/>
    </source>
</evidence>
<comment type="cofactor">
    <cofactor evidence="2">
        <name>Mn(2+)</name>
        <dbReference type="ChEBI" id="CHEBI:29035"/>
    </cofactor>
    <text evidence="2">The Mn(2+) ion enhances activity.</text>
</comment>
<feature type="binding site" evidence="2">
    <location>
        <position position="366"/>
    </location>
    <ligand>
        <name>Mn(2+)</name>
        <dbReference type="ChEBI" id="CHEBI:29035"/>
        <label>2</label>
    </ligand>
</feature>
<organism evidence="4 5">
    <name type="scientific">Ignatzschineria indica</name>
    <dbReference type="NCBI Taxonomy" id="472583"/>
    <lineage>
        <taxon>Bacteria</taxon>
        <taxon>Pseudomonadati</taxon>
        <taxon>Pseudomonadota</taxon>
        <taxon>Gammaproteobacteria</taxon>
        <taxon>Cardiobacteriales</taxon>
        <taxon>Ignatzschineriaceae</taxon>
        <taxon>Ignatzschineria</taxon>
    </lineage>
</organism>
<accession>A0A2U2ALL6</accession>
<dbReference type="Proteomes" id="UP000244948">
    <property type="component" value="Unassembled WGS sequence"/>
</dbReference>
<dbReference type="Gene3D" id="3.40.630.10">
    <property type="entry name" value="Zn peptidases"/>
    <property type="match status" value="1"/>
</dbReference>
<dbReference type="InterPro" id="IPR011650">
    <property type="entry name" value="Peptidase_M20_dimer"/>
</dbReference>
<dbReference type="Pfam" id="PF07687">
    <property type="entry name" value="M20_dimer"/>
    <property type="match status" value="1"/>
</dbReference>
<dbReference type="GO" id="GO:0050118">
    <property type="term" value="F:N-acetyldiaminopimelate deacetylase activity"/>
    <property type="evidence" value="ECO:0007669"/>
    <property type="project" value="UniProtKB-ARBA"/>
</dbReference>
<dbReference type="PANTHER" id="PTHR11014:SF63">
    <property type="entry name" value="METALLOPEPTIDASE, PUTATIVE (AFU_ORTHOLOGUE AFUA_6G09600)-RELATED"/>
    <property type="match status" value="1"/>
</dbReference>
<proteinExistence type="predicted"/>
<dbReference type="Pfam" id="PF01546">
    <property type="entry name" value="Peptidase_M20"/>
    <property type="match status" value="1"/>
</dbReference>
<dbReference type="AlphaFoldDB" id="A0A2U2ALL6"/>
<keyword evidence="5" id="KW-1185">Reference proteome</keyword>
<dbReference type="PIRSF" id="PIRSF005962">
    <property type="entry name" value="Pept_M20D_amidohydro"/>
    <property type="match status" value="1"/>
</dbReference>
<dbReference type="InterPro" id="IPR017439">
    <property type="entry name" value="Amidohydrolase"/>
</dbReference>
<evidence type="ECO:0000313" key="5">
    <source>
        <dbReference type="Proteomes" id="UP000244948"/>
    </source>
</evidence>
<reference evidence="4 5" key="1">
    <citation type="journal article" date="2018" name="Genome Announc.">
        <title>Ignatzschineria cameli sp. nov., isolated from necrotic foot tissue of dromedaries (Camelus dromedarius) and associated maggots (Wohlfahrtia species) in Dubai.</title>
        <authorList>
            <person name="Tsang C.C."/>
            <person name="Tang J.Y."/>
            <person name="Fong J.Y."/>
            <person name="Kinne J."/>
            <person name="Lee H.H."/>
            <person name="Joseph M."/>
            <person name="Jose S."/>
            <person name="Schuster R.K."/>
            <person name="Tang Y."/>
            <person name="Sivakumar S."/>
            <person name="Chen J.H."/>
            <person name="Teng J.L."/>
            <person name="Lau S.K."/>
            <person name="Wernery U."/>
            <person name="Woo P.C."/>
        </authorList>
    </citation>
    <scope>NUCLEOTIDE SEQUENCE [LARGE SCALE GENOMIC DNA]</scope>
    <source>
        <strain evidence="4 5">KCTC 22643</strain>
    </source>
</reference>
<evidence type="ECO:0000256" key="2">
    <source>
        <dbReference type="PIRSR" id="PIRSR005962-1"/>
    </source>
</evidence>
<gene>
    <name evidence="4" type="ORF">DC082_00770</name>
</gene>
<dbReference type="NCBIfam" id="TIGR01891">
    <property type="entry name" value="amidohydrolases"/>
    <property type="match status" value="1"/>
</dbReference>
<comment type="caution">
    <text evidence="4">The sequence shown here is derived from an EMBL/GenBank/DDBJ whole genome shotgun (WGS) entry which is preliminary data.</text>
</comment>
<keyword evidence="2" id="KW-0464">Manganese</keyword>
<dbReference type="GO" id="GO:0046872">
    <property type="term" value="F:metal ion binding"/>
    <property type="evidence" value="ECO:0007669"/>
    <property type="project" value="UniProtKB-KW"/>
</dbReference>
<feature type="binding site" evidence="2">
    <location>
        <position position="167"/>
    </location>
    <ligand>
        <name>Mn(2+)</name>
        <dbReference type="ChEBI" id="CHEBI:29035"/>
        <label>2</label>
    </ligand>
</feature>
<dbReference type="Gene3D" id="3.30.70.360">
    <property type="match status" value="1"/>
</dbReference>
<evidence type="ECO:0000259" key="3">
    <source>
        <dbReference type="Pfam" id="PF07687"/>
    </source>
</evidence>
<dbReference type="SUPFAM" id="SSF55031">
    <property type="entry name" value="Bacterial exopeptidase dimerisation domain"/>
    <property type="match status" value="1"/>
</dbReference>
<feature type="binding site" evidence="2">
    <location>
        <position position="108"/>
    </location>
    <ligand>
        <name>Mn(2+)</name>
        <dbReference type="ChEBI" id="CHEBI:29035"/>
        <label>2</label>
    </ligand>
</feature>
<dbReference type="InterPro" id="IPR036264">
    <property type="entry name" value="Bact_exopeptidase_dim_dom"/>
</dbReference>
<dbReference type="InterPro" id="IPR002933">
    <property type="entry name" value="Peptidase_M20"/>
</dbReference>
<dbReference type="CDD" id="cd05666">
    <property type="entry name" value="M20_Acy1-like"/>
    <property type="match status" value="1"/>
</dbReference>
<protein>
    <submittedName>
        <fullName evidence="4">Amidohydrolase</fullName>
    </submittedName>
</protein>
<dbReference type="GO" id="GO:0019877">
    <property type="term" value="P:diaminopimelate biosynthetic process"/>
    <property type="evidence" value="ECO:0007669"/>
    <property type="project" value="UniProtKB-ARBA"/>
</dbReference>
<feature type="domain" description="Peptidase M20 dimerisation" evidence="3">
    <location>
        <begin position="190"/>
        <end position="288"/>
    </location>
</feature>
<dbReference type="FunFam" id="3.30.70.360:FF:000001">
    <property type="entry name" value="N-acetyldiaminopimelate deacetylase"/>
    <property type="match status" value="1"/>
</dbReference>
<name>A0A2U2ALL6_9GAMM</name>
<sequence>MNHLNSNHLLPGLQTIAEEMMIIRQQIHQFPELGFEEFKTAKLVAESLKSWGYHVETGVGKTGVVGQLKIGDGPKIGIRADMDALKIQEENQLPYKSQREGIMHACGHDGHTATLLAAAKYIAENPHFKGTLNLFFQPAEEELGGAKAMIEAGVLEKYPCDAIFGFHNMPGFPLGHFGFKSGAALASSDRVTVKIQGKGGHAAMPNFTIDPIVAASSIVLNLQSIVARNVSPLEMTVISVGSIHGGTTFNVIPDSVTLRLSVRNLNATVQDLVEERIKQLIQSQAESYGATAEIDYVRAYPILHNSQKETEFAKKVAIDYYGKEMIIPNFPAMTGSEDFAFFSQQLSSSYLFVGNGTDGAHGCSVHNPHYNFNDQLIPIVANYWVNLLYRYCPID</sequence>
<keyword evidence="2" id="KW-0479">Metal-binding</keyword>
<dbReference type="RefSeq" id="WP_109235321.1">
    <property type="nucleotide sequence ID" value="NZ_BMXZ01000001.1"/>
</dbReference>
<feature type="binding site" evidence="2">
    <location>
        <position position="141"/>
    </location>
    <ligand>
        <name>Mn(2+)</name>
        <dbReference type="ChEBI" id="CHEBI:29035"/>
        <label>2</label>
    </ligand>
</feature>
<dbReference type="SUPFAM" id="SSF53187">
    <property type="entry name" value="Zn-dependent exopeptidases"/>
    <property type="match status" value="1"/>
</dbReference>
<evidence type="ECO:0000256" key="1">
    <source>
        <dbReference type="ARBA" id="ARBA00022801"/>
    </source>
</evidence>
<feature type="binding site" evidence="2">
    <location>
        <position position="106"/>
    </location>
    <ligand>
        <name>Mn(2+)</name>
        <dbReference type="ChEBI" id="CHEBI:29035"/>
        <label>2</label>
    </ligand>
</feature>